<evidence type="ECO:0000313" key="7">
    <source>
        <dbReference type="EMBL" id="MBK1784320.1"/>
    </source>
</evidence>
<evidence type="ECO:0000313" key="8">
    <source>
        <dbReference type="Proteomes" id="UP000635245"/>
    </source>
</evidence>
<dbReference type="EC" id="1.1.1.169" evidence="4"/>
<dbReference type="EMBL" id="JAENJH010000002">
    <property type="protein sequence ID" value="MBK1784320.1"/>
    <property type="molecule type" value="Genomic_DNA"/>
</dbReference>
<comment type="catalytic activity">
    <reaction evidence="4">
        <text>(R)-pantoate + NADP(+) = 2-dehydropantoate + NADPH + H(+)</text>
        <dbReference type="Rhea" id="RHEA:16233"/>
        <dbReference type="ChEBI" id="CHEBI:11561"/>
        <dbReference type="ChEBI" id="CHEBI:15378"/>
        <dbReference type="ChEBI" id="CHEBI:15980"/>
        <dbReference type="ChEBI" id="CHEBI:57783"/>
        <dbReference type="ChEBI" id="CHEBI:58349"/>
        <dbReference type="EC" id="1.1.1.169"/>
    </reaction>
</comment>
<keyword evidence="2 4" id="KW-0521">NADP</keyword>
<evidence type="ECO:0000256" key="2">
    <source>
        <dbReference type="ARBA" id="ARBA00022857"/>
    </source>
</evidence>
<dbReference type="InterPro" id="IPR008927">
    <property type="entry name" value="6-PGluconate_DH-like_C_sf"/>
</dbReference>
<dbReference type="PANTHER" id="PTHR21708:SF26">
    <property type="entry name" value="2-DEHYDROPANTOATE 2-REDUCTASE"/>
    <property type="match status" value="1"/>
</dbReference>
<dbReference type="Pfam" id="PF08546">
    <property type="entry name" value="ApbA_C"/>
    <property type="match status" value="1"/>
</dbReference>
<dbReference type="Proteomes" id="UP000635245">
    <property type="component" value="Unassembled WGS sequence"/>
</dbReference>
<evidence type="ECO:0000256" key="1">
    <source>
        <dbReference type="ARBA" id="ARBA00007870"/>
    </source>
</evidence>
<feature type="domain" description="Ketopantoate reductase C-terminal" evidence="6">
    <location>
        <begin position="170"/>
        <end position="292"/>
    </location>
</feature>
<dbReference type="RefSeq" id="WP_200316624.1">
    <property type="nucleotide sequence ID" value="NZ_JAENJH010000002.1"/>
</dbReference>
<keyword evidence="3 4" id="KW-0560">Oxidoreductase</keyword>
<dbReference type="NCBIfam" id="NF005091">
    <property type="entry name" value="PRK06522.2-2"/>
    <property type="match status" value="1"/>
</dbReference>
<feature type="domain" description="Ketopantoate reductase N-terminal" evidence="5">
    <location>
        <begin position="7"/>
        <end position="140"/>
    </location>
</feature>
<dbReference type="Gene3D" id="1.10.1040.10">
    <property type="entry name" value="N-(1-d-carboxylethyl)-l-norvaline Dehydrogenase, domain 2"/>
    <property type="match status" value="1"/>
</dbReference>
<accession>A0A934QQ56</accession>
<dbReference type="FunFam" id="1.10.1040.10:FF:000017">
    <property type="entry name" value="2-dehydropantoate 2-reductase"/>
    <property type="match status" value="1"/>
</dbReference>
<dbReference type="Pfam" id="PF02558">
    <property type="entry name" value="ApbA"/>
    <property type="match status" value="1"/>
</dbReference>
<evidence type="ECO:0000259" key="6">
    <source>
        <dbReference type="Pfam" id="PF08546"/>
    </source>
</evidence>
<dbReference type="SUPFAM" id="SSF48179">
    <property type="entry name" value="6-phosphogluconate dehydrogenase C-terminal domain-like"/>
    <property type="match status" value="1"/>
</dbReference>
<dbReference type="GO" id="GO:0015940">
    <property type="term" value="P:pantothenate biosynthetic process"/>
    <property type="evidence" value="ECO:0007669"/>
    <property type="project" value="UniProtKB-KW"/>
</dbReference>
<name>A0A934QQ56_9PSEU</name>
<sequence length="294" mass="30903">MSTPETVAVVGMGAVGTALAVALADRGHPVVACGRSRLDRVEVTDQGAARGVDVDWAATPADVEPVPWTLLTTKIHHTPSVADWLARLTAGGGRVVVAQNGVDHAERVGPLVNGADVVPALVYINAERTAPGHARIRRTERDLVLPADEPGTAAARLFERAGLAVDLRPDFRTAAWHKLLTNVAANPLTALTGRRVEVLTEPAVAELALRMLREAVAVGRAEGAELTDDDAIGSLAWLQALAPGSTSSMLQDREAGRTLEYEGLTGTLVRLGERHGIDVEANRAVYALLSAISA</sequence>
<protein>
    <recommendedName>
        <fullName evidence="4">2-dehydropantoate 2-reductase</fullName>
        <ecNumber evidence="4">1.1.1.169</ecNumber>
    </recommendedName>
    <alternativeName>
        <fullName evidence="4">Ketopantoate reductase</fullName>
    </alternativeName>
</protein>
<comment type="pathway">
    <text evidence="4">Cofactor biosynthesis; (R)-pantothenate biosynthesis; (R)-pantoate from 3-methyl-2-oxobutanoate: step 2/2.</text>
</comment>
<dbReference type="InterPro" id="IPR013752">
    <property type="entry name" value="KPA_reductase"/>
</dbReference>
<evidence type="ECO:0000256" key="3">
    <source>
        <dbReference type="ARBA" id="ARBA00023002"/>
    </source>
</evidence>
<comment type="caution">
    <text evidence="7">The sequence shown here is derived from an EMBL/GenBank/DDBJ whole genome shotgun (WGS) entry which is preliminary data.</text>
</comment>
<dbReference type="InterPro" id="IPR013332">
    <property type="entry name" value="KPR_N"/>
</dbReference>
<dbReference type="InterPro" id="IPR036291">
    <property type="entry name" value="NAD(P)-bd_dom_sf"/>
</dbReference>
<dbReference type="NCBIfam" id="TIGR00745">
    <property type="entry name" value="apbA_panE"/>
    <property type="match status" value="1"/>
</dbReference>
<dbReference type="InterPro" id="IPR013328">
    <property type="entry name" value="6PGD_dom2"/>
</dbReference>
<dbReference type="GO" id="GO:0005737">
    <property type="term" value="C:cytoplasm"/>
    <property type="evidence" value="ECO:0007669"/>
    <property type="project" value="TreeGrafter"/>
</dbReference>
<evidence type="ECO:0000259" key="5">
    <source>
        <dbReference type="Pfam" id="PF02558"/>
    </source>
</evidence>
<dbReference type="GO" id="GO:0008677">
    <property type="term" value="F:2-dehydropantoate 2-reductase activity"/>
    <property type="evidence" value="ECO:0007669"/>
    <property type="project" value="UniProtKB-EC"/>
</dbReference>
<reference evidence="7" key="1">
    <citation type="submission" date="2020-12" db="EMBL/GenBank/DDBJ databases">
        <title>Prauserella sp. ASG 168, a novel actinomycete isolated from cave rock.</title>
        <authorList>
            <person name="Suriyachadkun C."/>
        </authorList>
    </citation>
    <scope>NUCLEOTIDE SEQUENCE</scope>
    <source>
        <strain evidence="7">ASG 168</strain>
    </source>
</reference>
<evidence type="ECO:0000256" key="4">
    <source>
        <dbReference type="RuleBase" id="RU362068"/>
    </source>
</evidence>
<gene>
    <name evidence="7" type="ORF">JHE00_08260</name>
</gene>
<comment type="function">
    <text evidence="4">Catalyzes the NADPH-dependent reduction of ketopantoate into pantoic acid.</text>
</comment>
<keyword evidence="4" id="KW-0566">Pantothenate biosynthesis</keyword>
<dbReference type="InterPro" id="IPR051402">
    <property type="entry name" value="KPR-Related"/>
</dbReference>
<dbReference type="PANTHER" id="PTHR21708">
    <property type="entry name" value="PROBABLE 2-DEHYDROPANTOATE 2-REDUCTASE"/>
    <property type="match status" value="1"/>
</dbReference>
<dbReference type="AlphaFoldDB" id="A0A934QQ56"/>
<comment type="similarity">
    <text evidence="1 4">Belongs to the ketopantoate reductase family.</text>
</comment>
<dbReference type="InterPro" id="IPR003710">
    <property type="entry name" value="ApbA"/>
</dbReference>
<organism evidence="7 8">
    <name type="scientific">Prauserella cavernicola</name>
    <dbReference type="NCBI Taxonomy" id="2800127"/>
    <lineage>
        <taxon>Bacteria</taxon>
        <taxon>Bacillati</taxon>
        <taxon>Actinomycetota</taxon>
        <taxon>Actinomycetes</taxon>
        <taxon>Pseudonocardiales</taxon>
        <taxon>Pseudonocardiaceae</taxon>
        <taxon>Prauserella</taxon>
    </lineage>
</organism>
<dbReference type="SUPFAM" id="SSF51735">
    <property type="entry name" value="NAD(P)-binding Rossmann-fold domains"/>
    <property type="match status" value="1"/>
</dbReference>
<dbReference type="Gene3D" id="3.40.50.720">
    <property type="entry name" value="NAD(P)-binding Rossmann-like Domain"/>
    <property type="match status" value="1"/>
</dbReference>
<proteinExistence type="inferred from homology"/>
<keyword evidence="8" id="KW-1185">Reference proteome</keyword>